<evidence type="ECO:0000256" key="4">
    <source>
        <dbReference type="ARBA" id="ARBA00023004"/>
    </source>
</evidence>
<dbReference type="SUPFAM" id="SSF48264">
    <property type="entry name" value="Cytochrome P450"/>
    <property type="match status" value="1"/>
</dbReference>
<evidence type="ECO:0000256" key="1">
    <source>
        <dbReference type="ARBA" id="ARBA00010617"/>
    </source>
</evidence>
<proteinExistence type="inferred from homology"/>
<name>A0A565CL74_9BRAS</name>
<keyword evidence="2" id="KW-0349">Heme</keyword>
<dbReference type="GO" id="GO:0016705">
    <property type="term" value="F:oxidoreductase activity, acting on paired donors, with incorporation or reduction of molecular oxygen"/>
    <property type="evidence" value="ECO:0007669"/>
    <property type="project" value="InterPro"/>
</dbReference>
<dbReference type="GO" id="GO:0020037">
    <property type="term" value="F:heme binding"/>
    <property type="evidence" value="ECO:0007669"/>
    <property type="project" value="InterPro"/>
</dbReference>
<dbReference type="PANTHER" id="PTHR24286:SF159">
    <property type="entry name" value="CYTOCHROME P450, FAMILY 724, SUBFAMILY A, POLYPEPTIDE 1"/>
    <property type="match status" value="1"/>
</dbReference>
<dbReference type="AlphaFoldDB" id="A0A565CL74"/>
<keyword evidence="4" id="KW-0408">Iron</keyword>
<evidence type="ECO:0000313" key="6">
    <source>
        <dbReference type="Proteomes" id="UP000489600"/>
    </source>
</evidence>
<organism evidence="5 6">
    <name type="scientific">Arabis nemorensis</name>
    <dbReference type="NCBI Taxonomy" id="586526"/>
    <lineage>
        <taxon>Eukaryota</taxon>
        <taxon>Viridiplantae</taxon>
        <taxon>Streptophyta</taxon>
        <taxon>Embryophyta</taxon>
        <taxon>Tracheophyta</taxon>
        <taxon>Spermatophyta</taxon>
        <taxon>Magnoliopsida</taxon>
        <taxon>eudicotyledons</taxon>
        <taxon>Gunneridae</taxon>
        <taxon>Pentapetalae</taxon>
        <taxon>rosids</taxon>
        <taxon>malvids</taxon>
        <taxon>Brassicales</taxon>
        <taxon>Brassicaceae</taxon>
        <taxon>Arabideae</taxon>
        <taxon>Arabis</taxon>
    </lineage>
</organism>
<dbReference type="InterPro" id="IPR036396">
    <property type="entry name" value="Cyt_P450_sf"/>
</dbReference>
<keyword evidence="3" id="KW-0479">Metal-binding</keyword>
<evidence type="ECO:0000256" key="2">
    <source>
        <dbReference type="ARBA" id="ARBA00022617"/>
    </source>
</evidence>
<dbReference type="GO" id="GO:0004497">
    <property type="term" value="F:monooxygenase activity"/>
    <property type="evidence" value="ECO:0007669"/>
    <property type="project" value="InterPro"/>
</dbReference>
<dbReference type="GO" id="GO:0005506">
    <property type="term" value="F:iron ion binding"/>
    <property type="evidence" value="ECO:0007669"/>
    <property type="project" value="InterPro"/>
</dbReference>
<comment type="similarity">
    <text evidence="1">Belongs to the cytochrome P450 family.</text>
</comment>
<dbReference type="Pfam" id="PF00067">
    <property type="entry name" value="p450"/>
    <property type="match status" value="1"/>
</dbReference>
<dbReference type="GO" id="GO:0010268">
    <property type="term" value="P:brassinosteroid homeostasis"/>
    <property type="evidence" value="ECO:0007669"/>
    <property type="project" value="TreeGrafter"/>
</dbReference>
<keyword evidence="6" id="KW-1185">Reference proteome</keyword>
<gene>
    <name evidence="5" type="ORF">ANE_LOCUS24917</name>
</gene>
<evidence type="ECO:0000256" key="3">
    <source>
        <dbReference type="ARBA" id="ARBA00022723"/>
    </source>
</evidence>
<evidence type="ECO:0008006" key="7">
    <source>
        <dbReference type="Google" id="ProtNLM"/>
    </source>
</evidence>
<sequence length="82" mass="9656">MWKYRQDKYVIPRGLKVFPIFTAVHLDPSLHENPFEFNPMRWTDKGKMNKKTTAFGGGVRQICLKTYVSSYRGIRVEVNAKY</sequence>
<protein>
    <recommendedName>
        <fullName evidence="7">Cytochrome P450</fullName>
    </recommendedName>
</protein>
<evidence type="ECO:0000313" key="5">
    <source>
        <dbReference type="EMBL" id="VVB14473.1"/>
    </source>
</evidence>
<dbReference type="PANTHER" id="PTHR24286">
    <property type="entry name" value="CYTOCHROME P450 26"/>
    <property type="match status" value="1"/>
</dbReference>
<accession>A0A565CL74</accession>
<comment type="caution">
    <text evidence="5">The sequence shown here is derived from an EMBL/GenBank/DDBJ whole genome shotgun (WGS) entry which is preliminary data.</text>
</comment>
<dbReference type="EMBL" id="CABITT030000008">
    <property type="protein sequence ID" value="VVB14473.1"/>
    <property type="molecule type" value="Genomic_DNA"/>
</dbReference>
<dbReference type="Proteomes" id="UP000489600">
    <property type="component" value="Unassembled WGS sequence"/>
</dbReference>
<dbReference type="Gene3D" id="1.10.630.10">
    <property type="entry name" value="Cytochrome P450"/>
    <property type="match status" value="1"/>
</dbReference>
<dbReference type="GO" id="GO:0016132">
    <property type="term" value="P:brassinosteroid biosynthetic process"/>
    <property type="evidence" value="ECO:0007669"/>
    <property type="project" value="TreeGrafter"/>
</dbReference>
<dbReference type="InterPro" id="IPR001128">
    <property type="entry name" value="Cyt_P450"/>
</dbReference>
<dbReference type="OrthoDB" id="2789670at2759"/>
<reference evidence="5" key="1">
    <citation type="submission" date="2019-07" db="EMBL/GenBank/DDBJ databases">
        <authorList>
            <person name="Dittberner H."/>
        </authorList>
    </citation>
    <scope>NUCLEOTIDE SEQUENCE [LARGE SCALE GENOMIC DNA]</scope>
</reference>
<dbReference type="GO" id="GO:0016125">
    <property type="term" value="P:sterol metabolic process"/>
    <property type="evidence" value="ECO:0007669"/>
    <property type="project" value="TreeGrafter"/>
</dbReference>